<dbReference type="EMBL" id="CM008047">
    <property type="protein sequence ID" value="PAN10707.1"/>
    <property type="molecule type" value="Genomic_DNA"/>
</dbReference>
<name>A0A2S3GXU3_9POAL</name>
<reference evidence="2" key="1">
    <citation type="submission" date="2018-04" db="EMBL/GenBank/DDBJ databases">
        <title>WGS assembly of Panicum hallii.</title>
        <authorList>
            <person name="Lovell J."/>
            <person name="Jenkins J."/>
            <person name="Lowry D."/>
            <person name="Mamidi S."/>
            <person name="Sreedasyam A."/>
            <person name="Weng X."/>
            <person name="Barry K."/>
            <person name="Bonette J."/>
            <person name="Campitelli B."/>
            <person name="Daum C."/>
            <person name="Gordon S."/>
            <person name="Gould B."/>
            <person name="Lipzen A."/>
            <person name="Macqueen A."/>
            <person name="Palacio-Mejia J."/>
            <person name="Plott C."/>
            <person name="Shakirov E."/>
            <person name="Shu S."/>
            <person name="Yoshinaga Y."/>
            <person name="Zane M."/>
            <person name="Rokhsar D."/>
            <person name="Grimwood J."/>
            <person name="Schmutz J."/>
            <person name="Juenger T."/>
        </authorList>
    </citation>
    <scope>NUCLEOTIDE SEQUENCE [LARGE SCALE GENOMIC DNA]</scope>
    <source>
        <strain evidence="2">FIL2</strain>
    </source>
</reference>
<gene>
    <name evidence="2" type="ORF">PAHAL_2G111900</name>
</gene>
<dbReference type="Gramene" id="PAN10707">
    <property type="protein sequence ID" value="PAN10707"/>
    <property type="gene ID" value="PAHAL_2G111900"/>
</dbReference>
<evidence type="ECO:0000256" key="1">
    <source>
        <dbReference type="SAM" id="MobiDB-lite"/>
    </source>
</evidence>
<organism evidence="2">
    <name type="scientific">Panicum hallii</name>
    <dbReference type="NCBI Taxonomy" id="206008"/>
    <lineage>
        <taxon>Eukaryota</taxon>
        <taxon>Viridiplantae</taxon>
        <taxon>Streptophyta</taxon>
        <taxon>Embryophyta</taxon>
        <taxon>Tracheophyta</taxon>
        <taxon>Spermatophyta</taxon>
        <taxon>Magnoliopsida</taxon>
        <taxon>Liliopsida</taxon>
        <taxon>Poales</taxon>
        <taxon>Poaceae</taxon>
        <taxon>PACMAD clade</taxon>
        <taxon>Panicoideae</taxon>
        <taxon>Panicodae</taxon>
        <taxon>Paniceae</taxon>
        <taxon>Panicinae</taxon>
        <taxon>Panicum</taxon>
        <taxon>Panicum sect. Panicum</taxon>
    </lineage>
</organism>
<feature type="region of interest" description="Disordered" evidence="1">
    <location>
        <begin position="1"/>
        <end position="107"/>
    </location>
</feature>
<feature type="compositionally biased region" description="Basic residues" evidence="1">
    <location>
        <begin position="64"/>
        <end position="76"/>
    </location>
</feature>
<sequence>MPVRISSPTRDGRRRGSSQPRRPEHNPLPRPPIRRSELPQARVSLRNHPALDSSASTPRSRGSGPRRSRPRVRRRGFFCPGALQREAVPGWRGTPAPSSRESPTLRRQGLEDHQVLPASFAMEFRHVLSKTRSTMCFSLWL</sequence>
<accession>A0A2S3GXU3</accession>
<evidence type="ECO:0000313" key="2">
    <source>
        <dbReference type="EMBL" id="PAN10707.1"/>
    </source>
</evidence>
<proteinExistence type="predicted"/>
<protein>
    <submittedName>
        <fullName evidence="2">Uncharacterized protein</fullName>
    </submittedName>
</protein>
<dbReference type="Proteomes" id="UP000243499">
    <property type="component" value="Chromosome 2"/>
</dbReference>
<dbReference type="AlphaFoldDB" id="A0A2S3GXU3"/>